<evidence type="ECO:0000313" key="2">
    <source>
        <dbReference type="Proteomes" id="UP000284684"/>
    </source>
</evidence>
<dbReference type="RefSeq" id="WP_123580813.1">
    <property type="nucleotide sequence ID" value="NZ_MOBI01000003.1"/>
</dbReference>
<comment type="caution">
    <text evidence="1">The sequence shown here is derived from an EMBL/GenBank/DDBJ whole genome shotgun (WGS) entry which is preliminary data.</text>
</comment>
<sequence>MATLQAFKDDETILFDTSLICYGLVKSGNMALQQYWSRRFKRSAQLDPNDGANWWPVVVAPATGAPEKGSRSDQIWGFTIYNALSPICFITGPGTHVGSSVSGNAFTFFYANSSAATKFYCFDLMGDNLLGSPFLKTYDTTGRITFNSLQPPLNVIGAYSPPAPPAVNDERGRKLMTYNGGRVQKRQYVSADGGLGSQMDSIIDIALSAGVEYAAFLPWSRSANLIETNPTSSSTGPATQYGASEGAHGRVGGISFMFGAAAGTNEAYPGGMNSAPVSYANIPTDRFPTALVIATANLPFPYN</sequence>
<protein>
    <submittedName>
        <fullName evidence="1">Uncharacterized protein</fullName>
    </submittedName>
</protein>
<dbReference type="AlphaFoldDB" id="A0A423H081"/>
<organism evidence="1 2">
    <name type="scientific">Pseudomonas brassicacearum</name>
    <dbReference type="NCBI Taxonomy" id="930166"/>
    <lineage>
        <taxon>Bacteria</taxon>
        <taxon>Pseudomonadati</taxon>
        <taxon>Pseudomonadota</taxon>
        <taxon>Gammaproteobacteria</taxon>
        <taxon>Pseudomonadales</taxon>
        <taxon>Pseudomonadaceae</taxon>
        <taxon>Pseudomonas</taxon>
    </lineage>
</organism>
<accession>A0A423H081</accession>
<dbReference type="EMBL" id="MOBI01000003">
    <property type="protein sequence ID" value="RON05136.1"/>
    <property type="molecule type" value="Genomic_DNA"/>
</dbReference>
<gene>
    <name evidence="1" type="ORF">BK658_02205</name>
</gene>
<name>A0A423H081_9PSED</name>
<dbReference type="Proteomes" id="UP000284684">
    <property type="component" value="Unassembled WGS sequence"/>
</dbReference>
<proteinExistence type="predicted"/>
<reference evidence="1 2" key="1">
    <citation type="submission" date="2016-10" db="EMBL/GenBank/DDBJ databases">
        <title>Comparative genome analysis of multiple Pseudomonas spp. focuses on biocontrol and plant growth promoting traits.</title>
        <authorList>
            <person name="Tao X.-Y."/>
            <person name="Taylor C.G."/>
        </authorList>
    </citation>
    <scope>NUCLEOTIDE SEQUENCE [LARGE SCALE GENOMIC DNA]</scope>
    <source>
        <strain evidence="1 2">37D10</strain>
    </source>
</reference>
<evidence type="ECO:0000313" key="1">
    <source>
        <dbReference type="EMBL" id="RON05136.1"/>
    </source>
</evidence>